<dbReference type="EMBL" id="BAAANB010000008">
    <property type="protein sequence ID" value="GAA2027722.1"/>
    <property type="molecule type" value="Genomic_DNA"/>
</dbReference>
<protein>
    <submittedName>
        <fullName evidence="1">Uncharacterized protein</fullName>
    </submittedName>
</protein>
<dbReference type="Proteomes" id="UP001501285">
    <property type="component" value="Unassembled WGS sequence"/>
</dbReference>
<sequence>MAVRCAACSKTLVPMRQAFAHEAVLVMGPGADVRAPGASITAALCGHWDHEPPCPLAPHYVHADRLQNELHVRVLFATEPEAEGEVRSRIEQALAGQWDLPEGFTTPWRLRDSRPSEVLPDEMDHARRLAGG</sequence>
<gene>
    <name evidence="1" type="ORF">GCM10009740_16730</name>
</gene>
<comment type="caution">
    <text evidence="1">The sequence shown here is derived from an EMBL/GenBank/DDBJ whole genome shotgun (WGS) entry which is preliminary data.</text>
</comment>
<proteinExistence type="predicted"/>
<reference evidence="2" key="1">
    <citation type="journal article" date="2019" name="Int. J. Syst. Evol. Microbiol.">
        <title>The Global Catalogue of Microorganisms (GCM) 10K type strain sequencing project: providing services to taxonomists for standard genome sequencing and annotation.</title>
        <authorList>
            <consortium name="The Broad Institute Genomics Platform"/>
            <consortium name="The Broad Institute Genome Sequencing Center for Infectious Disease"/>
            <person name="Wu L."/>
            <person name="Ma J."/>
        </authorList>
    </citation>
    <scope>NUCLEOTIDE SEQUENCE [LARGE SCALE GENOMIC DNA]</scope>
    <source>
        <strain evidence="2">JCM 14283</strain>
    </source>
</reference>
<keyword evidence="2" id="KW-1185">Reference proteome</keyword>
<name>A0ABP5FIZ6_9MICO</name>
<evidence type="ECO:0000313" key="2">
    <source>
        <dbReference type="Proteomes" id="UP001501285"/>
    </source>
</evidence>
<evidence type="ECO:0000313" key="1">
    <source>
        <dbReference type="EMBL" id="GAA2027722.1"/>
    </source>
</evidence>
<organism evidence="1 2">
    <name type="scientific">Terrabacter terrae</name>
    <dbReference type="NCBI Taxonomy" id="318434"/>
    <lineage>
        <taxon>Bacteria</taxon>
        <taxon>Bacillati</taxon>
        <taxon>Actinomycetota</taxon>
        <taxon>Actinomycetes</taxon>
        <taxon>Micrococcales</taxon>
        <taxon>Intrasporangiaceae</taxon>
        <taxon>Terrabacter</taxon>
    </lineage>
</organism>
<accession>A0ABP5FIZ6</accession>